<dbReference type="InterPro" id="IPR013783">
    <property type="entry name" value="Ig-like_fold"/>
</dbReference>
<dbReference type="SUPFAM" id="SSF81296">
    <property type="entry name" value="E set domains"/>
    <property type="match status" value="1"/>
</dbReference>
<keyword evidence="6" id="KW-0732">Signal</keyword>
<feature type="chain" id="PRO_5041402584" evidence="6">
    <location>
        <begin position="27"/>
        <end position="465"/>
    </location>
</feature>
<dbReference type="Pfam" id="PF02927">
    <property type="entry name" value="CelD_N"/>
    <property type="match status" value="1"/>
</dbReference>
<dbReference type="Gene3D" id="2.60.40.10">
    <property type="entry name" value="Immunoglobulins"/>
    <property type="match status" value="1"/>
</dbReference>
<keyword evidence="2 9" id="KW-0378">Hydrolase</keyword>
<dbReference type="PANTHER" id="PTHR22298">
    <property type="entry name" value="ENDO-1,4-BETA-GLUCANASE"/>
    <property type="match status" value="1"/>
</dbReference>
<name>A0AA46TLQ8_9ACTN</name>
<feature type="domain" description="Cellulase Ig-like" evidence="8">
    <location>
        <begin position="38"/>
        <end position="115"/>
    </location>
</feature>
<dbReference type="GO" id="GO:0000272">
    <property type="term" value="P:polysaccharide catabolic process"/>
    <property type="evidence" value="ECO:0007669"/>
    <property type="project" value="UniProtKB-KW"/>
</dbReference>
<comment type="similarity">
    <text evidence="1">Belongs to the glycosyl hydrolase 9 (cellulase E) family.</text>
</comment>
<evidence type="ECO:0000256" key="6">
    <source>
        <dbReference type="SAM" id="SignalP"/>
    </source>
</evidence>
<accession>A0AA46TLQ8</accession>
<dbReference type="Proteomes" id="UP001164390">
    <property type="component" value="Chromosome"/>
</dbReference>
<evidence type="ECO:0000256" key="4">
    <source>
        <dbReference type="ARBA" id="ARBA00023295"/>
    </source>
</evidence>
<dbReference type="InterPro" id="IPR012341">
    <property type="entry name" value="6hp_glycosidase-like_sf"/>
</dbReference>
<keyword evidence="5" id="KW-0624">Polysaccharide degradation</keyword>
<evidence type="ECO:0000313" key="10">
    <source>
        <dbReference type="Proteomes" id="UP001164390"/>
    </source>
</evidence>
<dbReference type="InterPro" id="IPR014756">
    <property type="entry name" value="Ig_E-set"/>
</dbReference>
<evidence type="ECO:0000259" key="7">
    <source>
        <dbReference type="Pfam" id="PF00759"/>
    </source>
</evidence>
<dbReference type="InterPro" id="IPR008928">
    <property type="entry name" value="6-hairpin_glycosidase_sf"/>
</dbReference>
<evidence type="ECO:0000256" key="1">
    <source>
        <dbReference type="ARBA" id="ARBA00007072"/>
    </source>
</evidence>
<keyword evidence="3" id="KW-0119">Carbohydrate metabolism</keyword>
<dbReference type="EMBL" id="CP094970">
    <property type="protein sequence ID" value="UYM07247.1"/>
    <property type="molecule type" value="Genomic_DNA"/>
</dbReference>
<feature type="signal peptide" evidence="6">
    <location>
        <begin position="1"/>
        <end position="26"/>
    </location>
</feature>
<dbReference type="KEGG" id="sgrg:L0C25_09285"/>
<dbReference type="InterPro" id="IPR004197">
    <property type="entry name" value="Cellulase_Ig-like"/>
</dbReference>
<reference evidence="9" key="1">
    <citation type="submission" date="2022-01" db="EMBL/GenBank/DDBJ databases">
        <title>Nocardioidaceae gen. sp. A5X3R13.</title>
        <authorList>
            <person name="Lopez Marin M.A."/>
            <person name="Uhlik O."/>
        </authorList>
    </citation>
    <scope>NUCLEOTIDE SEQUENCE</scope>
    <source>
        <strain evidence="9">A5X3R13</strain>
    </source>
</reference>
<evidence type="ECO:0000259" key="8">
    <source>
        <dbReference type="Pfam" id="PF02927"/>
    </source>
</evidence>
<dbReference type="AlphaFoldDB" id="A0AA46TLQ8"/>
<dbReference type="Pfam" id="PF00759">
    <property type="entry name" value="Glyco_hydro_9"/>
    <property type="match status" value="1"/>
</dbReference>
<evidence type="ECO:0000256" key="5">
    <source>
        <dbReference type="ARBA" id="ARBA00023326"/>
    </source>
</evidence>
<keyword evidence="10" id="KW-1185">Reference proteome</keyword>
<sequence length="465" mass="52587">MIRRTIALVGAFACASALLAAPPAHAAAPEAGVNRAFVRVNQVGYLPHEPKVAYAMTRRSAPHARYVVVRRGEVVRRGRLGKDVGRWSKRWRHVYRIRLGGLQRRGTYRIVVRGSANGRSPGFRIAPGRRLYRPLRRHAVMFFRTQRDGSNVPSGQLHRRPSHLADRRAGTYAKPRYRHGRLVGRPRKIAGPVDVSGGWFDAGDYLKFVETSTYADALLLVAARKTPGDKRLRREAMYGLRWLDKMWRDRTKTLLYQVGIGDGGKSVVGDHDLWRLPQRDDRLRVRRGDPKFFIKHRPAFRAGKPGARISPNLAGRLAAVFALGAQLEARKHPDRARALLRKARTVLHLARTKNAGRLLTTSPHSYYEEDEWRDDMELGATEIAVATRKLGRPHVRRDLRRAARWARAYVRGPHHGWYTLARDDNSAIAHADLARALSRRGGRGARCFEAGARTRPTLPAARRQA</sequence>
<organism evidence="9 10">
    <name type="scientific">Solicola gregarius</name>
    <dbReference type="NCBI Taxonomy" id="2908642"/>
    <lineage>
        <taxon>Bacteria</taxon>
        <taxon>Bacillati</taxon>
        <taxon>Actinomycetota</taxon>
        <taxon>Actinomycetes</taxon>
        <taxon>Propionibacteriales</taxon>
        <taxon>Nocardioidaceae</taxon>
        <taxon>Solicola</taxon>
    </lineage>
</organism>
<gene>
    <name evidence="9" type="ORF">L0C25_09285</name>
</gene>
<evidence type="ECO:0000256" key="2">
    <source>
        <dbReference type="ARBA" id="ARBA00022801"/>
    </source>
</evidence>
<dbReference type="InterPro" id="IPR001701">
    <property type="entry name" value="Glyco_hydro_9"/>
</dbReference>
<protein>
    <submittedName>
        <fullName evidence="9">Glycoside hydrolase family 9 protein</fullName>
    </submittedName>
</protein>
<dbReference type="RefSeq" id="WP_271636207.1">
    <property type="nucleotide sequence ID" value="NZ_CP094970.1"/>
</dbReference>
<dbReference type="SUPFAM" id="SSF48208">
    <property type="entry name" value="Six-hairpin glycosidases"/>
    <property type="match status" value="1"/>
</dbReference>
<keyword evidence="4" id="KW-0326">Glycosidase</keyword>
<evidence type="ECO:0000256" key="3">
    <source>
        <dbReference type="ARBA" id="ARBA00023277"/>
    </source>
</evidence>
<evidence type="ECO:0000313" key="9">
    <source>
        <dbReference type="EMBL" id="UYM07247.1"/>
    </source>
</evidence>
<feature type="domain" description="Glycoside hydrolase family 9" evidence="7">
    <location>
        <begin position="132"/>
        <end position="389"/>
    </location>
</feature>
<dbReference type="Gene3D" id="1.50.10.10">
    <property type="match status" value="1"/>
</dbReference>
<proteinExistence type="inferred from homology"/>
<dbReference type="GO" id="GO:0008810">
    <property type="term" value="F:cellulase activity"/>
    <property type="evidence" value="ECO:0007669"/>
    <property type="project" value="InterPro"/>
</dbReference>